<evidence type="ECO:0000259" key="4">
    <source>
        <dbReference type="SMART" id="SM00922"/>
    </source>
</evidence>
<dbReference type="SUPFAM" id="SSF51604">
    <property type="entry name" value="Enolase C-terminal domain-like"/>
    <property type="match status" value="1"/>
</dbReference>
<gene>
    <name evidence="5" type="ORF">SAMN04487997_1260</name>
</gene>
<dbReference type="InterPro" id="IPR036849">
    <property type="entry name" value="Enolase-like_C_sf"/>
</dbReference>
<name>A0A1H6SI58_9GAMM</name>
<keyword evidence="2" id="KW-0479">Metal-binding</keyword>
<dbReference type="InterPro" id="IPR013342">
    <property type="entry name" value="Mandelate_racemase_C"/>
</dbReference>
<dbReference type="InterPro" id="IPR046945">
    <property type="entry name" value="RHMD-like"/>
</dbReference>
<evidence type="ECO:0000313" key="6">
    <source>
        <dbReference type="Proteomes" id="UP000199420"/>
    </source>
</evidence>
<reference evidence="5 6" key="1">
    <citation type="submission" date="2016-10" db="EMBL/GenBank/DDBJ databases">
        <authorList>
            <person name="de Groot N.N."/>
        </authorList>
    </citation>
    <scope>NUCLEOTIDE SEQUENCE [LARGE SCALE GENOMIC DNA]</scope>
    <source>
        <strain evidence="5 6">DSM 26515</strain>
    </source>
</reference>
<dbReference type="SFLD" id="SFLDG00179">
    <property type="entry name" value="mandelate_racemase"/>
    <property type="match status" value="1"/>
</dbReference>
<dbReference type="InterPro" id="IPR018110">
    <property type="entry name" value="Mandel_Rmase/mucon_lact_enz_CS"/>
</dbReference>
<dbReference type="RefSeq" id="WP_091334798.1">
    <property type="nucleotide sequence ID" value="NZ_FNYC01000002.1"/>
</dbReference>
<accession>A0A1H6SI58</accession>
<dbReference type="EMBL" id="FNYC01000002">
    <property type="protein sequence ID" value="SEI63172.1"/>
    <property type="molecule type" value="Genomic_DNA"/>
</dbReference>
<dbReference type="PANTHER" id="PTHR13794">
    <property type="entry name" value="ENOLASE SUPERFAMILY, MANDELATE RACEMASE"/>
    <property type="match status" value="1"/>
</dbReference>
<dbReference type="CDD" id="cd03328">
    <property type="entry name" value="MR_like_3"/>
    <property type="match status" value="1"/>
</dbReference>
<dbReference type="Pfam" id="PF13378">
    <property type="entry name" value="MR_MLE_C"/>
    <property type="match status" value="1"/>
</dbReference>
<dbReference type="PROSITE" id="PS00908">
    <property type="entry name" value="MR_MLE_1"/>
    <property type="match status" value="1"/>
</dbReference>
<evidence type="ECO:0000256" key="1">
    <source>
        <dbReference type="ARBA" id="ARBA00001946"/>
    </source>
</evidence>
<dbReference type="GO" id="GO:0009063">
    <property type="term" value="P:amino acid catabolic process"/>
    <property type="evidence" value="ECO:0007669"/>
    <property type="project" value="InterPro"/>
</dbReference>
<dbReference type="PANTHER" id="PTHR13794:SF58">
    <property type="entry name" value="MITOCHONDRIAL ENOLASE SUPERFAMILY MEMBER 1"/>
    <property type="match status" value="1"/>
</dbReference>
<sequence length="381" mass="40673">MNDGRPAPAATVPATRRIARIEVGAYRIPTDAPEADGTIAWDATTMVLAQVSAGGHTGLGWTYAHAAAGAVIADPLRDVLLNHDADDIAGAWHAMNRSLRNIGRPGVGLMAVSALDVALWDLKARLHGTSVVRLMGRAREAVPVYGSGGFTSYSVGRLQEQLAGWVEQGMARVKMKVGTHPHDDPARVHAAREAIGTAPELMVDGNGAYARKQALALAECYADEGVGWFEEPVSSDDLEGLRLLRDRAPAGMAIAAGEYGWDAWYFRRMLGAGAVDVLQIDGTRCGGFTGFLHAAALAHGFGIPVSAHCAPHLHAHVCSAVGHLKHVEYFHDHARIESMFFDGLPSLRDGALVVDADAPGLGLTFKAPDARRYRIEESWQT</sequence>
<dbReference type="InterPro" id="IPR029017">
    <property type="entry name" value="Enolase-like_N"/>
</dbReference>
<feature type="domain" description="Mandelate racemase/muconate lactonizing enzyme C-terminal" evidence="4">
    <location>
        <begin position="155"/>
        <end position="251"/>
    </location>
</feature>
<dbReference type="OrthoDB" id="103536at2"/>
<keyword evidence="6" id="KW-1185">Reference proteome</keyword>
<dbReference type="SFLD" id="SFLDS00001">
    <property type="entry name" value="Enolase"/>
    <property type="match status" value="1"/>
</dbReference>
<dbReference type="GO" id="GO:0000287">
    <property type="term" value="F:magnesium ion binding"/>
    <property type="evidence" value="ECO:0007669"/>
    <property type="project" value="TreeGrafter"/>
</dbReference>
<proteinExistence type="predicted"/>
<evidence type="ECO:0000256" key="2">
    <source>
        <dbReference type="ARBA" id="ARBA00022723"/>
    </source>
</evidence>
<dbReference type="Gene3D" id="3.20.20.120">
    <property type="entry name" value="Enolase-like C-terminal domain"/>
    <property type="match status" value="1"/>
</dbReference>
<protein>
    <submittedName>
        <fullName evidence="5">L-alanine-DL-glutamate epimerase</fullName>
    </submittedName>
</protein>
<dbReference type="STRING" id="529704.SAMN02927913_1175"/>
<dbReference type="AlphaFoldDB" id="A0A1H6SI58"/>
<organism evidence="5 6">
    <name type="scientific">Frateuria terrea</name>
    <dbReference type="NCBI Taxonomy" id="529704"/>
    <lineage>
        <taxon>Bacteria</taxon>
        <taxon>Pseudomonadati</taxon>
        <taxon>Pseudomonadota</taxon>
        <taxon>Gammaproteobacteria</taxon>
        <taxon>Lysobacterales</taxon>
        <taxon>Rhodanobacteraceae</taxon>
        <taxon>Frateuria</taxon>
    </lineage>
</organism>
<evidence type="ECO:0000313" key="5">
    <source>
        <dbReference type="EMBL" id="SEI63172.1"/>
    </source>
</evidence>
<keyword evidence="3" id="KW-0460">Magnesium</keyword>
<dbReference type="InterPro" id="IPR029065">
    <property type="entry name" value="Enolase_C-like"/>
</dbReference>
<dbReference type="GO" id="GO:0016836">
    <property type="term" value="F:hydro-lyase activity"/>
    <property type="evidence" value="ECO:0007669"/>
    <property type="project" value="TreeGrafter"/>
</dbReference>
<dbReference type="Gene3D" id="3.30.390.10">
    <property type="entry name" value="Enolase-like, N-terminal domain"/>
    <property type="match status" value="1"/>
</dbReference>
<evidence type="ECO:0000256" key="3">
    <source>
        <dbReference type="ARBA" id="ARBA00022842"/>
    </source>
</evidence>
<dbReference type="Pfam" id="PF02746">
    <property type="entry name" value="MR_MLE_N"/>
    <property type="match status" value="1"/>
</dbReference>
<comment type="cofactor">
    <cofactor evidence="1">
        <name>Mg(2+)</name>
        <dbReference type="ChEBI" id="CHEBI:18420"/>
    </cofactor>
</comment>
<dbReference type="GO" id="GO:0016052">
    <property type="term" value="P:carbohydrate catabolic process"/>
    <property type="evidence" value="ECO:0007669"/>
    <property type="project" value="TreeGrafter"/>
</dbReference>
<dbReference type="Proteomes" id="UP000199420">
    <property type="component" value="Unassembled WGS sequence"/>
</dbReference>
<dbReference type="SMART" id="SM00922">
    <property type="entry name" value="MR_MLE"/>
    <property type="match status" value="1"/>
</dbReference>
<dbReference type="InterPro" id="IPR013341">
    <property type="entry name" value="Mandelate_racemase_N_dom"/>
</dbReference>
<dbReference type="SUPFAM" id="SSF54826">
    <property type="entry name" value="Enolase N-terminal domain-like"/>
    <property type="match status" value="1"/>
</dbReference>